<keyword evidence="6" id="KW-1185">Reference proteome</keyword>
<dbReference type="SUPFAM" id="SSF50939">
    <property type="entry name" value="Sialidases"/>
    <property type="match status" value="1"/>
</dbReference>
<evidence type="ECO:0000313" key="6">
    <source>
        <dbReference type="Proteomes" id="UP001056708"/>
    </source>
</evidence>
<name>A0ABY5ANR7_9CYAN</name>
<feature type="transmembrane region" description="Helical" evidence="2">
    <location>
        <begin position="730"/>
        <end position="750"/>
    </location>
</feature>
<dbReference type="PANTHER" id="PTHR43739:SF5">
    <property type="entry name" value="EXO-ALPHA-SIALIDASE"/>
    <property type="match status" value="1"/>
</dbReference>
<keyword evidence="2" id="KW-0812">Transmembrane</keyword>
<dbReference type="SUPFAM" id="SSF110296">
    <property type="entry name" value="Oligoxyloglucan reducing end-specific cellobiohydrolase"/>
    <property type="match status" value="2"/>
</dbReference>
<gene>
    <name evidence="5" type="ORF">NEA10_18705</name>
</gene>
<dbReference type="PANTHER" id="PTHR43739">
    <property type="entry name" value="XYLOGLUCANASE (EUROFUNG)"/>
    <property type="match status" value="1"/>
</dbReference>
<sequence length="781" mass="86248">MVNRLDLDVPRSKFFSLILSLIILLSAVMAGARPAWAHRPHHVVTHVALSPGFDEDNTVFIVVRNNLYKSTNSGDSWQRLVQGLDYEEISDLRVSAQSRDVLYLSTRGDGVYQSTDAGRSWTQRTNSLRSLNLGAIAVSPNNANRVLVAGQEGGLYRSDNGGEAWQSVWMDNRQITAIAFSNDRPNTIFVGTHQGELHRSDDGGETWVRLSQLNETGSITAIAPSPTFSRDSQLWLGTEAAGVWWSTDGGNQLTALDTDIPDPYITDLLAVSQGNNSPELLLSTWDAGFFHSLDGGQTWMTAQDGLDKDRQADELKEPHFYTLDTSPAAWAKGLIFLGGFNGLYRSDNGGQQWQSLETLSPNIVTAFAISPNYAEDHTLAIGTYVNGIYLTRDSGENWVRSSRGLHLPWFTNTFEEQYQDPRRYFHAAFSPNYAEDKTLFVSILWTKLLRSTDAGESWKVISLPSEVRGVTILVSPNFAEDQTVYVAGQQGEFFRSEDGGRHFQEVANIGVPSGNDAPALVASPNFLEDGVLLATGPGGIYRSSDRAETWEHLTPDAAWETRRHLQLAISPNYREDQTIFVGTNSGVFWSLDAGASWDVVPGLANLADGYVEAIAVSPEFARDQTVMVTIRGRGLWRSTDGGQSFSQTGDNQLLFSKIDRIPSAGMAIQFSPNYDQDNTLYAMGDTTTTLYRSRDQGTSWETLRVPDLALANPSLGDQVQIYFHVYRGRVFRFGLAVVLGLVSYGVLSWFTRRRSLPIPRPVLPVIGTIVVFSGSLVVLLN</sequence>
<dbReference type="InterPro" id="IPR015943">
    <property type="entry name" value="WD40/YVTN_repeat-like_dom_sf"/>
</dbReference>
<dbReference type="InterPro" id="IPR031778">
    <property type="entry name" value="Sortilin_N"/>
</dbReference>
<organism evidence="5 6">
    <name type="scientific">Phormidium yuhuli AB48</name>
    <dbReference type="NCBI Taxonomy" id="2940671"/>
    <lineage>
        <taxon>Bacteria</taxon>
        <taxon>Bacillati</taxon>
        <taxon>Cyanobacteriota</taxon>
        <taxon>Cyanophyceae</taxon>
        <taxon>Oscillatoriophycideae</taxon>
        <taxon>Oscillatoriales</taxon>
        <taxon>Oscillatoriaceae</taxon>
        <taxon>Phormidium</taxon>
        <taxon>Phormidium yuhuli</taxon>
    </lineage>
</organism>
<feature type="transmembrane region" description="Helical" evidence="2">
    <location>
        <begin position="762"/>
        <end position="780"/>
    </location>
</feature>
<dbReference type="InterPro" id="IPR036278">
    <property type="entry name" value="Sialidase_sf"/>
</dbReference>
<evidence type="ECO:0000313" key="5">
    <source>
        <dbReference type="EMBL" id="USR90827.1"/>
    </source>
</evidence>
<keyword evidence="2" id="KW-1133">Transmembrane helix</keyword>
<evidence type="ECO:0008006" key="7">
    <source>
        <dbReference type="Google" id="ProtNLM"/>
    </source>
</evidence>
<evidence type="ECO:0000256" key="1">
    <source>
        <dbReference type="ARBA" id="ARBA00022737"/>
    </source>
</evidence>
<accession>A0ABY5ANR7</accession>
<feature type="domain" description="Sortilin N-terminal" evidence="4">
    <location>
        <begin position="65"/>
        <end position="194"/>
    </location>
</feature>
<dbReference type="CDD" id="cd15482">
    <property type="entry name" value="Sialidase_non-viral"/>
    <property type="match status" value="3"/>
</dbReference>
<dbReference type="InterPro" id="IPR028203">
    <property type="entry name" value="PSII_CF48-like_dom"/>
</dbReference>
<dbReference type="InterPro" id="IPR052025">
    <property type="entry name" value="Xyloglucanase_GH74"/>
</dbReference>
<feature type="domain" description="Photosynthesis system II assembly factor Ycf48/Hcf136-like" evidence="3">
    <location>
        <begin position="446"/>
        <end position="704"/>
    </location>
</feature>
<reference evidence="5" key="1">
    <citation type="submission" date="2022-06" db="EMBL/GenBank/DDBJ databases">
        <title>Genome sequence of Phormidium yuhuli AB48 isolated from an industrial photobioreactor environment.</title>
        <authorList>
            <person name="Qiu Y."/>
            <person name="Noonan A.J.C."/>
            <person name="Dofher K."/>
            <person name="Koch M."/>
            <person name="Kieft B."/>
            <person name="Lin X."/>
            <person name="Ziels R.M."/>
            <person name="Hallam S.J."/>
        </authorList>
    </citation>
    <scope>NUCLEOTIDE SEQUENCE</scope>
    <source>
        <strain evidence="5">AB48</strain>
    </source>
</reference>
<dbReference type="Gene3D" id="2.130.10.10">
    <property type="entry name" value="YVTN repeat-like/Quinoprotein amine dehydrogenase"/>
    <property type="match status" value="5"/>
</dbReference>
<keyword evidence="1" id="KW-0677">Repeat</keyword>
<evidence type="ECO:0000256" key="2">
    <source>
        <dbReference type="SAM" id="Phobius"/>
    </source>
</evidence>
<protein>
    <recommendedName>
        <fullName evidence="7">Photosynthesis system II assembly factor Ycf48/Hcf136-like domain-containing protein</fullName>
    </recommendedName>
</protein>
<dbReference type="Pfam" id="PF15902">
    <property type="entry name" value="Sortilin-Vps10"/>
    <property type="match status" value="1"/>
</dbReference>
<proteinExistence type="predicted"/>
<evidence type="ECO:0000259" key="4">
    <source>
        <dbReference type="Pfam" id="PF15902"/>
    </source>
</evidence>
<evidence type="ECO:0000259" key="3">
    <source>
        <dbReference type="Pfam" id="PF14870"/>
    </source>
</evidence>
<dbReference type="Pfam" id="PF14870">
    <property type="entry name" value="PSII_BNR"/>
    <property type="match status" value="1"/>
</dbReference>
<dbReference type="Proteomes" id="UP001056708">
    <property type="component" value="Chromosome"/>
</dbReference>
<keyword evidence="2" id="KW-0472">Membrane</keyword>
<dbReference type="EMBL" id="CP098611">
    <property type="protein sequence ID" value="USR90827.1"/>
    <property type="molecule type" value="Genomic_DNA"/>
</dbReference>
<dbReference type="RefSeq" id="WP_252662851.1">
    <property type="nucleotide sequence ID" value="NZ_CP098611.1"/>
</dbReference>